<keyword evidence="1" id="KW-0472">Membrane</keyword>
<dbReference type="InterPro" id="IPR019422">
    <property type="entry name" value="7TM_GPCR_serpentine_rcpt_Srh"/>
</dbReference>
<evidence type="ECO:0000313" key="2">
    <source>
        <dbReference type="EMBL" id="EGT56661.1"/>
    </source>
</evidence>
<dbReference type="AlphaFoldDB" id="G0MG07"/>
<dbReference type="Pfam" id="PF10318">
    <property type="entry name" value="7TM_GPCR_Srh"/>
    <property type="match status" value="1"/>
</dbReference>
<feature type="transmembrane region" description="Helical" evidence="1">
    <location>
        <begin position="92"/>
        <end position="113"/>
    </location>
</feature>
<dbReference type="PANTHER" id="PTHR22941">
    <property type="entry name" value="SERPENTINE RECEPTOR"/>
    <property type="match status" value="1"/>
</dbReference>
<name>G0MG07_CAEBE</name>
<protein>
    <submittedName>
        <fullName evidence="2">Uncharacterized protein</fullName>
    </submittedName>
</protein>
<feature type="transmembrane region" description="Helical" evidence="1">
    <location>
        <begin position="235"/>
        <end position="258"/>
    </location>
</feature>
<feature type="transmembrane region" description="Helical" evidence="1">
    <location>
        <begin position="52"/>
        <end position="71"/>
    </location>
</feature>
<reference evidence="3" key="1">
    <citation type="submission" date="2011-07" db="EMBL/GenBank/DDBJ databases">
        <authorList>
            <consortium name="Caenorhabditis brenneri Sequencing and Analysis Consortium"/>
            <person name="Wilson R.K."/>
        </authorList>
    </citation>
    <scope>NUCLEOTIDE SEQUENCE [LARGE SCALE GENOMIC DNA]</scope>
    <source>
        <strain evidence="3">PB2801</strain>
    </source>
</reference>
<keyword evidence="3" id="KW-1185">Reference proteome</keyword>
<organism evidence="3">
    <name type="scientific">Caenorhabditis brenneri</name>
    <name type="common">Nematode worm</name>
    <dbReference type="NCBI Taxonomy" id="135651"/>
    <lineage>
        <taxon>Eukaryota</taxon>
        <taxon>Metazoa</taxon>
        <taxon>Ecdysozoa</taxon>
        <taxon>Nematoda</taxon>
        <taxon>Chromadorea</taxon>
        <taxon>Rhabditida</taxon>
        <taxon>Rhabditina</taxon>
        <taxon>Rhabditomorpha</taxon>
        <taxon>Rhabditoidea</taxon>
        <taxon>Rhabditidae</taxon>
        <taxon>Peloderinae</taxon>
        <taxon>Caenorhabditis</taxon>
    </lineage>
</organism>
<dbReference type="Proteomes" id="UP000008068">
    <property type="component" value="Unassembled WGS sequence"/>
</dbReference>
<dbReference type="FunCoup" id="G0MG07">
    <property type="interactions" value="141"/>
</dbReference>
<dbReference type="OrthoDB" id="5860897at2759"/>
<proteinExistence type="predicted"/>
<evidence type="ECO:0000256" key="1">
    <source>
        <dbReference type="SAM" id="Phobius"/>
    </source>
</evidence>
<dbReference type="OMA" id="TFERIPC"/>
<dbReference type="eggNOG" id="ENOG502TIJD">
    <property type="taxonomic scope" value="Eukaryota"/>
</dbReference>
<evidence type="ECO:0000313" key="3">
    <source>
        <dbReference type="Proteomes" id="UP000008068"/>
    </source>
</evidence>
<dbReference type="InParanoid" id="G0MG07"/>
<keyword evidence="1" id="KW-0812">Transmembrane</keyword>
<dbReference type="EMBL" id="GL379793">
    <property type="protein sequence ID" value="EGT56661.1"/>
    <property type="molecule type" value="Genomic_DNA"/>
</dbReference>
<feature type="transmembrane region" description="Helical" evidence="1">
    <location>
        <begin position="12"/>
        <end position="32"/>
    </location>
</feature>
<accession>G0MG07</accession>
<keyword evidence="1" id="KW-1133">Transmembrane helix</keyword>
<sequence length="297" mass="33920">MKSAKFSILQLHIACTIMDLTITSLWSFYPWIPCAAGFPVGLMTSAGISSVVQTFLSLDVMLVVALSYISLFENRYDALVIGRMGRSKQRNLYRGIYFILNFIYVQCTMAFIYSKMRDQEAGRQHTFERIPCIPTTMINHPNFVSLNAGFAIIPMVTGIMVLLLTFQALYFIIFTTYHLFFHVNRVSKNTQRMQRKFFIAMILQAAIPGVSFAAPLYGYYILFKLNYFNQTYNNLLMIAIGCNGLFTTIGMILVHHPYRNAVWDMIRMRKLDELKSAVGTLNLRPIVTDKNLVVVSG</sequence>
<feature type="transmembrane region" description="Helical" evidence="1">
    <location>
        <begin position="197"/>
        <end position="223"/>
    </location>
</feature>
<dbReference type="InterPro" id="IPR053220">
    <property type="entry name" value="Nematode_rcpt-like_serp_H"/>
</dbReference>
<dbReference type="HOGENOM" id="CLU_042960_1_0_1"/>
<feature type="transmembrane region" description="Helical" evidence="1">
    <location>
        <begin position="151"/>
        <end position="177"/>
    </location>
</feature>
<gene>
    <name evidence="2" type="ORF">CAEBREN_24763</name>
</gene>
<dbReference type="PANTHER" id="PTHR22941:SF305">
    <property type="entry name" value="SERPENTINE RECEPTOR, CLASS H"/>
    <property type="match status" value="1"/>
</dbReference>